<dbReference type="InterPro" id="IPR001482">
    <property type="entry name" value="T2SS/T4SS_dom"/>
</dbReference>
<comment type="caution">
    <text evidence="4">The sequence shown here is derived from an EMBL/GenBank/DDBJ whole genome shotgun (WGS) entry which is preliminary data.</text>
</comment>
<dbReference type="Gene3D" id="3.40.50.300">
    <property type="entry name" value="P-loop containing nucleotide triphosphate hydrolases"/>
    <property type="match status" value="1"/>
</dbReference>
<dbReference type="NCBIfam" id="TIGR01420">
    <property type="entry name" value="pilT_fam"/>
    <property type="match status" value="1"/>
</dbReference>
<dbReference type="PANTHER" id="PTHR30486:SF12">
    <property type="entry name" value="TYPE IV PILUS ATPASE PILU"/>
    <property type="match status" value="1"/>
</dbReference>
<dbReference type="SUPFAM" id="SSF52540">
    <property type="entry name" value="P-loop containing nucleoside triphosphate hydrolases"/>
    <property type="match status" value="1"/>
</dbReference>
<dbReference type="Pfam" id="PF00437">
    <property type="entry name" value="T2SSE"/>
    <property type="match status" value="1"/>
</dbReference>
<accession>A0ABQ5QKC0</accession>
<dbReference type="InterPro" id="IPR050921">
    <property type="entry name" value="T4SS_GSP_E_ATPase"/>
</dbReference>
<reference evidence="4 5" key="1">
    <citation type="journal article" date="2023" name="Antonie Van Leeuwenhoek">
        <title>Mesoterricola silvestris gen. nov., sp. nov., Mesoterricola sediminis sp. nov., Geothrix oryzae sp. nov., Geothrix edaphica sp. nov., Geothrix rubra sp. nov., and Geothrix limicola sp. nov., six novel members of Acidobacteriota isolated from soils.</title>
        <authorList>
            <person name="Itoh H."/>
            <person name="Sugisawa Y."/>
            <person name="Mise K."/>
            <person name="Xu Z."/>
            <person name="Kuniyasu M."/>
            <person name="Ushijima N."/>
            <person name="Kawano K."/>
            <person name="Kobayashi E."/>
            <person name="Shiratori Y."/>
            <person name="Masuda Y."/>
            <person name="Senoo K."/>
        </authorList>
    </citation>
    <scope>NUCLEOTIDE SEQUENCE [LARGE SCALE GENOMIC DNA]</scope>
    <source>
        <strain evidence="4 5">Red804</strain>
    </source>
</reference>
<dbReference type="InterPro" id="IPR006321">
    <property type="entry name" value="PilT/PilU"/>
</dbReference>
<feature type="compositionally biased region" description="Pro residues" evidence="2">
    <location>
        <begin position="384"/>
        <end position="402"/>
    </location>
</feature>
<dbReference type="SMART" id="SM00382">
    <property type="entry name" value="AAA"/>
    <property type="match status" value="1"/>
</dbReference>
<sequence>MHINELLTVVCEQGASDLHLKVGNHPIARIRGKLTPMTQFKRLVQEDTIAMAYAIMASDKQKAKFKENMDLDIAYSVPSLGRFRCNIFNQRGTVGLVLRVIPRKIYTIDDLMLPKVLKTICQEQRGLVLVTGTTGSGKSTTLAAMIDLINATRTEHILTIEDPIEYLHRDNLSIVNQREVEADCKTFSSALRAALRQDPDVILVGEMRDLETIETALHAAETGHLVFSTLHTLDATETINRIISVFPPHHQKQIRLQMAAVLKGVISQRLVPRADGQGRVPAVEVMVATETVRSCIEDKDKTKMLKDVIAAGTAQYGMQTFDQSLYFLLRQGLITEEEALLRATNVGEFKLRLEGVMATADMAKANMERGMAIAQGGGRESGGPPAPPILSPAPGAPMPMPPTTDVKITLAR</sequence>
<protein>
    <submittedName>
        <fullName evidence="4">Twitching motility protein PilT</fullName>
    </submittedName>
</protein>
<keyword evidence="5" id="KW-1185">Reference proteome</keyword>
<feature type="region of interest" description="Disordered" evidence="2">
    <location>
        <begin position="374"/>
        <end position="412"/>
    </location>
</feature>
<dbReference type="EMBL" id="BSDE01000008">
    <property type="protein sequence ID" value="GLH74790.1"/>
    <property type="molecule type" value="Genomic_DNA"/>
</dbReference>
<proteinExistence type="inferred from homology"/>
<evidence type="ECO:0000256" key="2">
    <source>
        <dbReference type="SAM" id="MobiDB-lite"/>
    </source>
</evidence>
<feature type="domain" description="Bacterial type II secretion system protein E" evidence="3">
    <location>
        <begin position="195"/>
        <end position="209"/>
    </location>
</feature>
<evidence type="ECO:0000259" key="3">
    <source>
        <dbReference type="PROSITE" id="PS00662"/>
    </source>
</evidence>
<dbReference type="Gene3D" id="3.30.450.90">
    <property type="match status" value="1"/>
</dbReference>
<dbReference type="InterPro" id="IPR003593">
    <property type="entry name" value="AAA+_ATPase"/>
</dbReference>
<dbReference type="Proteomes" id="UP001165069">
    <property type="component" value="Unassembled WGS sequence"/>
</dbReference>
<dbReference type="PROSITE" id="PS00662">
    <property type="entry name" value="T2SP_E"/>
    <property type="match status" value="1"/>
</dbReference>
<evidence type="ECO:0000256" key="1">
    <source>
        <dbReference type="ARBA" id="ARBA00006611"/>
    </source>
</evidence>
<dbReference type="InterPro" id="IPR027417">
    <property type="entry name" value="P-loop_NTPase"/>
</dbReference>
<evidence type="ECO:0000313" key="5">
    <source>
        <dbReference type="Proteomes" id="UP001165069"/>
    </source>
</evidence>
<dbReference type="CDD" id="cd01131">
    <property type="entry name" value="PilT"/>
    <property type="match status" value="1"/>
</dbReference>
<organism evidence="4 5">
    <name type="scientific">Geothrix limicola</name>
    <dbReference type="NCBI Taxonomy" id="2927978"/>
    <lineage>
        <taxon>Bacteria</taxon>
        <taxon>Pseudomonadati</taxon>
        <taxon>Acidobacteriota</taxon>
        <taxon>Holophagae</taxon>
        <taxon>Holophagales</taxon>
        <taxon>Holophagaceae</taxon>
        <taxon>Geothrix</taxon>
    </lineage>
</organism>
<evidence type="ECO:0000313" key="4">
    <source>
        <dbReference type="EMBL" id="GLH74790.1"/>
    </source>
</evidence>
<name>A0ABQ5QKC0_9BACT</name>
<gene>
    <name evidence="4" type="primary">pilT-1</name>
    <name evidence="4" type="ORF">GETHLI_32920</name>
</gene>
<dbReference type="RefSeq" id="WP_285577475.1">
    <property type="nucleotide sequence ID" value="NZ_BSDE01000008.1"/>
</dbReference>
<comment type="similarity">
    <text evidence="1">Belongs to the GSP E family.</text>
</comment>
<dbReference type="PANTHER" id="PTHR30486">
    <property type="entry name" value="TWITCHING MOTILITY PROTEIN PILT"/>
    <property type="match status" value="1"/>
</dbReference>